<organism evidence="2 3">
    <name type="scientific">Basidiobolus ranarum</name>
    <dbReference type="NCBI Taxonomy" id="34480"/>
    <lineage>
        <taxon>Eukaryota</taxon>
        <taxon>Fungi</taxon>
        <taxon>Fungi incertae sedis</taxon>
        <taxon>Zoopagomycota</taxon>
        <taxon>Entomophthoromycotina</taxon>
        <taxon>Basidiobolomycetes</taxon>
        <taxon>Basidiobolales</taxon>
        <taxon>Basidiobolaceae</taxon>
        <taxon>Basidiobolus</taxon>
    </lineage>
</organism>
<feature type="compositionally biased region" description="Basic and acidic residues" evidence="1">
    <location>
        <begin position="240"/>
        <end position="256"/>
    </location>
</feature>
<reference evidence="2 3" key="1">
    <citation type="submission" date="2023-04" db="EMBL/GenBank/DDBJ databases">
        <title>Genome of Basidiobolus ranarum AG-B5.</title>
        <authorList>
            <person name="Stajich J.E."/>
            <person name="Carter-House D."/>
            <person name="Gryganskyi A."/>
        </authorList>
    </citation>
    <scope>NUCLEOTIDE SEQUENCE [LARGE SCALE GENOMIC DNA]</scope>
    <source>
        <strain evidence="2 3">AG-B5</strain>
    </source>
</reference>
<feature type="compositionally biased region" description="Basic and acidic residues" evidence="1">
    <location>
        <begin position="91"/>
        <end position="130"/>
    </location>
</feature>
<feature type="compositionally biased region" description="Polar residues" evidence="1">
    <location>
        <begin position="72"/>
        <end position="81"/>
    </location>
</feature>
<feature type="compositionally biased region" description="Polar residues" evidence="1">
    <location>
        <begin position="51"/>
        <end position="60"/>
    </location>
</feature>
<dbReference type="Proteomes" id="UP001479436">
    <property type="component" value="Unassembled WGS sequence"/>
</dbReference>
<feature type="compositionally biased region" description="Polar residues" evidence="1">
    <location>
        <begin position="17"/>
        <end position="28"/>
    </location>
</feature>
<feature type="compositionally biased region" description="Basic and acidic residues" evidence="1">
    <location>
        <begin position="216"/>
        <end position="232"/>
    </location>
</feature>
<feature type="compositionally biased region" description="Basic and acidic residues" evidence="1">
    <location>
        <begin position="148"/>
        <end position="195"/>
    </location>
</feature>
<feature type="compositionally biased region" description="Polar residues" evidence="1">
    <location>
        <begin position="134"/>
        <end position="146"/>
    </location>
</feature>
<feature type="compositionally biased region" description="Basic and acidic residues" evidence="1">
    <location>
        <begin position="1"/>
        <end position="12"/>
    </location>
</feature>
<evidence type="ECO:0000313" key="3">
    <source>
        <dbReference type="Proteomes" id="UP001479436"/>
    </source>
</evidence>
<keyword evidence="3" id="KW-1185">Reference proteome</keyword>
<accession>A0ABR2WHA7</accession>
<sequence length="391" mass="43158">MSNTGKEFKDGEIVNSVGYSSEHTQQTPIPGHVSTAGAYQEKPLPPLPSTMGRNDASTAGSRIHQHHVVDNPSHTGSSSTPVAAPVSGNVHRHDNTYEHDQAEKKNHVPRDGSPTRETFETLVNRDREPHYQSYAANPQVSSNVINDTADRNRNESKHAHKKDEHTTHEKSHVPRDGSPTRETFETMVGRDKKPEYVSSHNAHNNAGINTAPRTSELIRNDKADKDANKPDRQNNVPRDGNPDREHFEYITERDKQPSTSVPIASTGGSKPSSTSMAGSSGITYLDRNNPQRTSENTEHRGSKVPLVAGIVGTGASAAAISHQSGRKNDITEPNQYDRTNVLNSENVQGSYHQSDHNNNRVHGDGDNRDSESNSLRQKFDELTKKYPRDSR</sequence>
<feature type="compositionally biased region" description="Basic and acidic residues" evidence="1">
    <location>
        <begin position="353"/>
        <end position="391"/>
    </location>
</feature>
<name>A0ABR2WHA7_9FUNG</name>
<feature type="compositionally biased region" description="Polar residues" evidence="1">
    <location>
        <begin position="331"/>
        <end position="352"/>
    </location>
</feature>
<feature type="region of interest" description="Disordered" evidence="1">
    <location>
        <begin position="318"/>
        <end position="391"/>
    </location>
</feature>
<feature type="compositionally biased region" description="Polar residues" evidence="1">
    <location>
        <begin position="198"/>
        <end position="213"/>
    </location>
</feature>
<protein>
    <submittedName>
        <fullName evidence="2">Uncharacterized protein</fullName>
    </submittedName>
</protein>
<dbReference type="EMBL" id="JASJQH010001720">
    <property type="protein sequence ID" value="KAK9760895.1"/>
    <property type="molecule type" value="Genomic_DNA"/>
</dbReference>
<gene>
    <name evidence="2" type="ORF">K7432_014639</name>
</gene>
<proteinExistence type="predicted"/>
<evidence type="ECO:0000256" key="1">
    <source>
        <dbReference type="SAM" id="MobiDB-lite"/>
    </source>
</evidence>
<comment type="caution">
    <text evidence="2">The sequence shown here is derived from an EMBL/GenBank/DDBJ whole genome shotgun (WGS) entry which is preliminary data.</text>
</comment>
<feature type="region of interest" description="Disordered" evidence="1">
    <location>
        <begin position="1"/>
        <end position="304"/>
    </location>
</feature>
<feature type="compositionally biased region" description="Polar residues" evidence="1">
    <location>
        <begin position="257"/>
        <end position="294"/>
    </location>
</feature>
<evidence type="ECO:0000313" key="2">
    <source>
        <dbReference type="EMBL" id="KAK9760895.1"/>
    </source>
</evidence>